<name>A0A074TLB4_9RHOB</name>
<dbReference type="EMBL" id="JHEH01000003">
    <property type="protein sequence ID" value="KEP70980.1"/>
    <property type="molecule type" value="Genomic_DNA"/>
</dbReference>
<evidence type="ECO:0000259" key="1">
    <source>
        <dbReference type="Pfam" id="PF13769"/>
    </source>
</evidence>
<dbReference type="RefSeq" id="WP_038062323.1">
    <property type="nucleotide sequence ID" value="NZ_FOVB01000003.1"/>
</dbReference>
<gene>
    <name evidence="2" type="ORF">DL1_10025</name>
</gene>
<dbReference type="Pfam" id="PF13769">
    <property type="entry name" value="Virulence_fact"/>
    <property type="match status" value="1"/>
</dbReference>
<dbReference type="AlphaFoldDB" id="A0A074TLB4"/>
<evidence type="ECO:0000313" key="3">
    <source>
        <dbReference type="Proteomes" id="UP000027725"/>
    </source>
</evidence>
<feature type="domain" description="Virulence factor" evidence="1">
    <location>
        <begin position="7"/>
        <end position="92"/>
    </location>
</feature>
<protein>
    <recommendedName>
        <fullName evidence="1">Virulence factor domain-containing protein</fullName>
    </recommendedName>
</protein>
<keyword evidence="3" id="KW-1185">Reference proteome</keyword>
<comment type="caution">
    <text evidence="2">The sequence shown here is derived from an EMBL/GenBank/DDBJ whole genome shotgun (WGS) entry which is preliminary data.</text>
</comment>
<proteinExistence type="predicted"/>
<sequence>MAQITLVYWRDIPAQIIAGKGRRGVKKPLPERFEQAIDRAAMKIGARDSDAYLAEWRKVPSGEEPGEDAEAAEAALARILSDYDDARLRALIANDGWNAPPAS</sequence>
<evidence type="ECO:0000313" key="2">
    <source>
        <dbReference type="EMBL" id="KEP70980.1"/>
    </source>
</evidence>
<dbReference type="InterPro" id="IPR025989">
    <property type="entry name" value="Virulence_F_dom"/>
</dbReference>
<dbReference type="eggNOG" id="ENOG5032RYT">
    <property type="taxonomic scope" value="Bacteria"/>
</dbReference>
<dbReference type="STRING" id="1185766.SAMN05216224_103289"/>
<reference evidence="2 3" key="1">
    <citation type="submission" date="2014-03" db="EMBL/GenBank/DDBJ databases">
        <title>The draft genome sequence of Thioclava dalianensis DLFJ1-1.</title>
        <authorList>
            <person name="Lai Q."/>
            <person name="Shao Z."/>
        </authorList>
    </citation>
    <scope>NUCLEOTIDE SEQUENCE [LARGE SCALE GENOMIC DNA]</scope>
    <source>
        <strain evidence="2 3">DLFJ1-1</strain>
    </source>
</reference>
<organism evidence="2 3">
    <name type="scientific">Thioclava dalianensis</name>
    <dbReference type="NCBI Taxonomy" id="1185766"/>
    <lineage>
        <taxon>Bacteria</taxon>
        <taxon>Pseudomonadati</taxon>
        <taxon>Pseudomonadota</taxon>
        <taxon>Alphaproteobacteria</taxon>
        <taxon>Rhodobacterales</taxon>
        <taxon>Paracoccaceae</taxon>
        <taxon>Thioclava</taxon>
    </lineage>
</organism>
<dbReference type="OrthoDB" id="7359147at2"/>
<dbReference type="Proteomes" id="UP000027725">
    <property type="component" value="Unassembled WGS sequence"/>
</dbReference>
<accession>A0A074TLB4</accession>